<reference evidence="1" key="1">
    <citation type="journal article" date="2023" name="IScience">
        <title>Live-bearing cockroach genome reveals convergent evolutionary mechanisms linked to viviparity in insects and beyond.</title>
        <authorList>
            <person name="Fouks B."/>
            <person name="Harrison M.C."/>
            <person name="Mikhailova A.A."/>
            <person name="Marchal E."/>
            <person name="English S."/>
            <person name="Carruthers M."/>
            <person name="Jennings E.C."/>
            <person name="Chiamaka E.L."/>
            <person name="Frigard R.A."/>
            <person name="Pippel M."/>
            <person name="Attardo G.M."/>
            <person name="Benoit J.B."/>
            <person name="Bornberg-Bauer E."/>
            <person name="Tobe S.S."/>
        </authorList>
    </citation>
    <scope>NUCLEOTIDE SEQUENCE</scope>
    <source>
        <strain evidence="1">Stay&amp;Tobe</strain>
    </source>
</reference>
<dbReference type="Proteomes" id="UP001233999">
    <property type="component" value="Unassembled WGS sequence"/>
</dbReference>
<protein>
    <submittedName>
        <fullName evidence="1">Uncharacterized protein</fullName>
    </submittedName>
</protein>
<gene>
    <name evidence="1" type="ORF">L9F63_026177</name>
</gene>
<evidence type="ECO:0000313" key="1">
    <source>
        <dbReference type="EMBL" id="KAJ9600685.1"/>
    </source>
</evidence>
<reference evidence="1" key="2">
    <citation type="submission" date="2023-05" db="EMBL/GenBank/DDBJ databases">
        <authorList>
            <person name="Fouks B."/>
        </authorList>
    </citation>
    <scope>NUCLEOTIDE SEQUENCE</scope>
    <source>
        <strain evidence="1">Stay&amp;Tobe</strain>
        <tissue evidence="1">Testes</tissue>
    </source>
</reference>
<name>A0AAD8ERN4_DIPPU</name>
<evidence type="ECO:0000313" key="2">
    <source>
        <dbReference type="Proteomes" id="UP001233999"/>
    </source>
</evidence>
<proteinExistence type="predicted"/>
<sequence length="55" mass="6609">PYHWTTWRRTMVLKKYSHLLPLRLDIEHWRLQISIRGKAVGNVCIHVRPPLSPTH</sequence>
<dbReference type="EMBL" id="JASPKZ010000130">
    <property type="protein sequence ID" value="KAJ9600685.1"/>
    <property type="molecule type" value="Genomic_DNA"/>
</dbReference>
<feature type="non-terminal residue" evidence="1">
    <location>
        <position position="1"/>
    </location>
</feature>
<dbReference type="AlphaFoldDB" id="A0AAD8ERN4"/>
<feature type="non-terminal residue" evidence="1">
    <location>
        <position position="55"/>
    </location>
</feature>
<accession>A0AAD8ERN4</accession>
<keyword evidence="2" id="KW-1185">Reference proteome</keyword>
<organism evidence="1 2">
    <name type="scientific">Diploptera punctata</name>
    <name type="common">Pacific beetle cockroach</name>
    <dbReference type="NCBI Taxonomy" id="6984"/>
    <lineage>
        <taxon>Eukaryota</taxon>
        <taxon>Metazoa</taxon>
        <taxon>Ecdysozoa</taxon>
        <taxon>Arthropoda</taxon>
        <taxon>Hexapoda</taxon>
        <taxon>Insecta</taxon>
        <taxon>Pterygota</taxon>
        <taxon>Neoptera</taxon>
        <taxon>Polyneoptera</taxon>
        <taxon>Dictyoptera</taxon>
        <taxon>Blattodea</taxon>
        <taxon>Blaberoidea</taxon>
        <taxon>Blaberidae</taxon>
        <taxon>Diplopterinae</taxon>
        <taxon>Diploptera</taxon>
    </lineage>
</organism>
<comment type="caution">
    <text evidence="1">The sequence shown here is derived from an EMBL/GenBank/DDBJ whole genome shotgun (WGS) entry which is preliminary data.</text>
</comment>